<proteinExistence type="predicted"/>
<organism evidence="1 2">
    <name type="scientific">Banduia mediterranea</name>
    <dbReference type="NCBI Taxonomy" id="3075609"/>
    <lineage>
        <taxon>Bacteria</taxon>
        <taxon>Pseudomonadati</taxon>
        <taxon>Pseudomonadota</taxon>
        <taxon>Gammaproteobacteria</taxon>
        <taxon>Nevskiales</taxon>
        <taxon>Algiphilaceae</taxon>
        <taxon>Banduia</taxon>
    </lineage>
</organism>
<dbReference type="RefSeq" id="WP_311364149.1">
    <property type="nucleotide sequence ID" value="NZ_JAVRIC010000005.1"/>
</dbReference>
<evidence type="ECO:0000313" key="2">
    <source>
        <dbReference type="Proteomes" id="UP001254608"/>
    </source>
</evidence>
<gene>
    <name evidence="1" type="ORF">RM530_05185</name>
</gene>
<dbReference type="Gene3D" id="3.30.460.10">
    <property type="entry name" value="Beta Polymerase, domain 2"/>
    <property type="match status" value="1"/>
</dbReference>
<evidence type="ECO:0008006" key="3">
    <source>
        <dbReference type="Google" id="ProtNLM"/>
    </source>
</evidence>
<accession>A0ABU2WHK5</accession>
<keyword evidence="2" id="KW-1185">Reference proteome</keyword>
<comment type="caution">
    <text evidence="1">The sequence shown here is derived from an EMBL/GenBank/DDBJ whole genome shotgun (WGS) entry which is preliminary data.</text>
</comment>
<sequence length="52" mass="5632">MALNEPLLRNQDRIAAICTQSGIARLDAFGSILRSDFLDAGSDADFGVEFDD</sequence>
<reference evidence="1 2" key="1">
    <citation type="submission" date="2023-09" db="EMBL/GenBank/DDBJ databases">
        <authorList>
            <person name="Rey-Velasco X."/>
        </authorList>
    </citation>
    <scope>NUCLEOTIDE SEQUENCE [LARGE SCALE GENOMIC DNA]</scope>
    <source>
        <strain evidence="1 2">W345</strain>
    </source>
</reference>
<name>A0ABU2WHK5_9GAMM</name>
<dbReference type="InterPro" id="IPR043519">
    <property type="entry name" value="NT_sf"/>
</dbReference>
<dbReference type="EMBL" id="JAVRIC010000005">
    <property type="protein sequence ID" value="MDT0496756.1"/>
    <property type="molecule type" value="Genomic_DNA"/>
</dbReference>
<dbReference type="Proteomes" id="UP001254608">
    <property type="component" value="Unassembled WGS sequence"/>
</dbReference>
<evidence type="ECO:0000313" key="1">
    <source>
        <dbReference type="EMBL" id="MDT0496756.1"/>
    </source>
</evidence>
<protein>
    <recommendedName>
        <fullName evidence="3">Polymerase nucleotidyl transferase domain-containing protein</fullName>
    </recommendedName>
</protein>